<evidence type="ECO:0000313" key="2">
    <source>
        <dbReference type="Proteomes" id="UP001732700"/>
    </source>
</evidence>
<proteinExistence type="predicted"/>
<reference evidence="1" key="1">
    <citation type="submission" date="2021-05" db="EMBL/GenBank/DDBJ databases">
        <authorList>
            <person name="Scholz U."/>
            <person name="Mascher M."/>
            <person name="Fiebig A."/>
        </authorList>
    </citation>
    <scope>NUCLEOTIDE SEQUENCE [LARGE SCALE GENOMIC DNA]</scope>
</reference>
<accession>A0ACD5ZYJ0</accession>
<sequence length="241" mass="27382">MVRIQEQRDKSDAWTEHICPNISKKLNTYIKLSENCSAISNGEDKFKVMYFDVHRFTVNLNEKTRSCRYWQLSGLPCPHAIVCIHHKTNSLDDYVAPCFRVSEFKKMYDHCLNPVNGMPMWPKSRRAAPIAPGYIKMPGRPKKERKREFHEKPKATRVTKVGTISKCSVCKCSGHNKTTCKEPGGGQASGVQTPQLRSACVPAPPELIVQESQQSTAPPRKRKSSSNRNVRFINIFQLFAS</sequence>
<dbReference type="EnsemblPlants" id="AVESA.00010b.r2.7CG0659660.1">
    <property type="protein sequence ID" value="AVESA.00010b.r2.7CG0659660.1.CDS.1"/>
    <property type="gene ID" value="AVESA.00010b.r2.7CG0659660"/>
</dbReference>
<organism evidence="1 2">
    <name type="scientific">Avena sativa</name>
    <name type="common">Oat</name>
    <dbReference type="NCBI Taxonomy" id="4498"/>
    <lineage>
        <taxon>Eukaryota</taxon>
        <taxon>Viridiplantae</taxon>
        <taxon>Streptophyta</taxon>
        <taxon>Embryophyta</taxon>
        <taxon>Tracheophyta</taxon>
        <taxon>Spermatophyta</taxon>
        <taxon>Magnoliopsida</taxon>
        <taxon>Liliopsida</taxon>
        <taxon>Poales</taxon>
        <taxon>Poaceae</taxon>
        <taxon>BOP clade</taxon>
        <taxon>Pooideae</taxon>
        <taxon>Poodae</taxon>
        <taxon>Poeae</taxon>
        <taxon>Poeae Chloroplast Group 1 (Aveneae type)</taxon>
        <taxon>Aveninae</taxon>
        <taxon>Avena</taxon>
    </lineage>
</organism>
<name>A0ACD5ZYJ0_AVESA</name>
<evidence type="ECO:0000313" key="1">
    <source>
        <dbReference type="EnsemblPlants" id="AVESA.00010b.r2.7CG0659660.1.CDS.1"/>
    </source>
</evidence>
<keyword evidence="2" id="KW-1185">Reference proteome</keyword>
<reference evidence="1" key="2">
    <citation type="submission" date="2025-09" db="UniProtKB">
        <authorList>
            <consortium name="EnsemblPlants"/>
        </authorList>
    </citation>
    <scope>IDENTIFICATION</scope>
</reference>
<protein>
    <submittedName>
        <fullName evidence="1">Uncharacterized protein</fullName>
    </submittedName>
</protein>
<dbReference type="Proteomes" id="UP001732700">
    <property type="component" value="Chromosome 7C"/>
</dbReference>